<reference evidence="3" key="1">
    <citation type="submission" date="2020-12" db="EMBL/GenBank/DDBJ databases">
        <authorList>
            <person name="Iha C."/>
        </authorList>
    </citation>
    <scope>NUCLEOTIDE SEQUENCE</scope>
</reference>
<dbReference type="EMBL" id="CAJHUC010001076">
    <property type="protein sequence ID" value="CAD7699621.1"/>
    <property type="molecule type" value="Genomic_DNA"/>
</dbReference>
<feature type="compositionally biased region" description="Low complexity" evidence="1">
    <location>
        <begin position="112"/>
        <end position="130"/>
    </location>
</feature>
<name>A0A8S1IWX3_9CHLO</name>
<evidence type="ECO:0000313" key="3">
    <source>
        <dbReference type="EMBL" id="CAD7699621.1"/>
    </source>
</evidence>
<proteinExistence type="predicted"/>
<feature type="region of interest" description="Disordered" evidence="1">
    <location>
        <begin position="107"/>
        <end position="164"/>
    </location>
</feature>
<evidence type="ECO:0000313" key="4">
    <source>
        <dbReference type="Proteomes" id="UP000708148"/>
    </source>
</evidence>
<dbReference type="InterPro" id="IPR041385">
    <property type="entry name" value="SH3_12"/>
</dbReference>
<dbReference type="Pfam" id="PF18129">
    <property type="entry name" value="SH3_12"/>
    <property type="match status" value="1"/>
</dbReference>
<protein>
    <recommendedName>
        <fullName evidence="2">5'-3' exoribonuclease 1 SH3-like domain-containing protein</fullName>
    </recommendedName>
</protein>
<gene>
    <name evidence="3" type="ORF">OSTQU699_LOCUS4980</name>
</gene>
<sequence>DILSEHVGGDFAIGDLVVYVGTESLQFGVHGIVIGILPEGLEVLFQYEMVGRRSIFGKETKNQSCLVRKQELVNKSRLLQGLPGVEAQEEDLIGRVQDLGFSGVSVEEEALSSTQSGSSSARSRQVHSASPKGYGTFWPGQEAHEMQRRSASTSPLTSDQRPSVQPHQYVMAPGTRPQQPAPLPNYPYGPPLGSYRSAQLQGYPGVPDAAWHGQQMQPKPGGHAYMDAGVPQYPGPGFPPQYMAWGPNGEGMYQYPQWVVQPPQNPPYSGWHQQFYSQM</sequence>
<dbReference type="AlphaFoldDB" id="A0A8S1IWX3"/>
<evidence type="ECO:0000259" key="2">
    <source>
        <dbReference type="Pfam" id="PF18129"/>
    </source>
</evidence>
<dbReference type="Gene3D" id="2.30.30.750">
    <property type="match status" value="1"/>
</dbReference>
<feature type="domain" description="5'-3' exoribonuclease 1 SH3-like" evidence="2">
    <location>
        <begin position="10"/>
        <end position="74"/>
    </location>
</feature>
<feature type="non-terminal residue" evidence="3">
    <location>
        <position position="279"/>
    </location>
</feature>
<organism evidence="3 4">
    <name type="scientific">Ostreobium quekettii</name>
    <dbReference type="NCBI Taxonomy" id="121088"/>
    <lineage>
        <taxon>Eukaryota</taxon>
        <taxon>Viridiplantae</taxon>
        <taxon>Chlorophyta</taxon>
        <taxon>core chlorophytes</taxon>
        <taxon>Ulvophyceae</taxon>
        <taxon>TCBD clade</taxon>
        <taxon>Bryopsidales</taxon>
        <taxon>Ostreobineae</taxon>
        <taxon>Ostreobiaceae</taxon>
        <taxon>Ostreobium</taxon>
    </lineage>
</organism>
<feature type="compositionally biased region" description="Polar residues" evidence="1">
    <location>
        <begin position="149"/>
        <end position="164"/>
    </location>
</feature>
<dbReference type="Proteomes" id="UP000708148">
    <property type="component" value="Unassembled WGS sequence"/>
</dbReference>
<comment type="caution">
    <text evidence="3">The sequence shown here is derived from an EMBL/GenBank/DDBJ whole genome shotgun (WGS) entry which is preliminary data.</text>
</comment>
<dbReference type="InterPro" id="IPR047008">
    <property type="entry name" value="XRN1_SH3_sf"/>
</dbReference>
<keyword evidence="4" id="KW-1185">Reference proteome</keyword>
<evidence type="ECO:0000256" key="1">
    <source>
        <dbReference type="SAM" id="MobiDB-lite"/>
    </source>
</evidence>
<accession>A0A8S1IWX3</accession>